<evidence type="ECO:0000313" key="4">
    <source>
        <dbReference type="WBParaSite" id="TTAC_0000975501-mRNA-1"/>
    </source>
</evidence>
<dbReference type="EMBL" id="UYWX01021014">
    <property type="protein sequence ID" value="VDM34651.1"/>
    <property type="molecule type" value="Genomic_DNA"/>
</dbReference>
<dbReference type="WBParaSite" id="TTAC_0000975501-mRNA-1">
    <property type="protein sequence ID" value="TTAC_0000975501-mRNA-1"/>
    <property type="gene ID" value="TTAC_0000975501"/>
</dbReference>
<protein>
    <submittedName>
        <fullName evidence="4">MgtE domain-containing protein</fullName>
    </submittedName>
</protein>
<dbReference type="OrthoDB" id="6260214at2759"/>
<evidence type="ECO:0000313" key="3">
    <source>
        <dbReference type="Proteomes" id="UP000274429"/>
    </source>
</evidence>
<feature type="transmembrane region" description="Helical" evidence="1">
    <location>
        <begin position="69"/>
        <end position="88"/>
    </location>
</feature>
<feature type="transmembrane region" description="Helical" evidence="1">
    <location>
        <begin position="38"/>
        <end position="57"/>
    </location>
</feature>
<evidence type="ECO:0000313" key="2">
    <source>
        <dbReference type="EMBL" id="VDM34651.1"/>
    </source>
</evidence>
<keyword evidence="1" id="KW-0812">Transmembrane</keyword>
<dbReference type="AlphaFoldDB" id="A0A0R3X880"/>
<accession>A0A0R3X880</accession>
<proteinExistence type="predicted"/>
<feature type="transmembrane region" description="Helical" evidence="1">
    <location>
        <begin position="100"/>
        <end position="124"/>
    </location>
</feature>
<keyword evidence="1" id="KW-0472">Membrane</keyword>
<keyword evidence="1" id="KW-1133">Transmembrane helix</keyword>
<evidence type="ECO:0000256" key="1">
    <source>
        <dbReference type="SAM" id="Phobius"/>
    </source>
</evidence>
<organism evidence="4">
    <name type="scientific">Hydatigena taeniaeformis</name>
    <name type="common">Feline tapeworm</name>
    <name type="synonym">Taenia taeniaeformis</name>
    <dbReference type="NCBI Taxonomy" id="6205"/>
    <lineage>
        <taxon>Eukaryota</taxon>
        <taxon>Metazoa</taxon>
        <taxon>Spiralia</taxon>
        <taxon>Lophotrochozoa</taxon>
        <taxon>Platyhelminthes</taxon>
        <taxon>Cestoda</taxon>
        <taxon>Eucestoda</taxon>
        <taxon>Cyclophyllidea</taxon>
        <taxon>Taeniidae</taxon>
        <taxon>Hydatigera</taxon>
    </lineage>
</organism>
<name>A0A0R3X880_HYDTA</name>
<dbReference type="Proteomes" id="UP000274429">
    <property type="component" value="Unassembled WGS sequence"/>
</dbReference>
<feature type="transmembrane region" description="Helical" evidence="1">
    <location>
        <begin position="130"/>
        <end position="157"/>
    </location>
</feature>
<reference evidence="2 3" key="2">
    <citation type="submission" date="2018-11" db="EMBL/GenBank/DDBJ databases">
        <authorList>
            <consortium name="Pathogen Informatics"/>
        </authorList>
    </citation>
    <scope>NUCLEOTIDE SEQUENCE [LARGE SCALE GENOMIC DNA]</scope>
</reference>
<reference evidence="4" key="1">
    <citation type="submission" date="2017-02" db="UniProtKB">
        <authorList>
            <consortium name="WormBaseParasite"/>
        </authorList>
    </citation>
    <scope>IDENTIFICATION</scope>
</reference>
<sequence length="216" mass="23441">MVFHKKNQQQVDDSVITRRTKSESLKYFRRGIHRNSDILLILLHSLFPLAIGAFLIAQEALVTANTSRTNILGYLTGSGGIVLQLTLIARTLAPLTAARLMDVLTICVAALQFLNCTVGALVFLVMAKKIYLVASVSLANSIFCILPAFLAVTSIIAESKGNKGIGRRRNEPCFASSCSRLPVVIKGKSNRLADSAQTSKVDSQGGWDVSSLRTEF</sequence>
<gene>
    <name evidence="2" type="ORF">TTAC_LOCUS9740</name>
</gene>
<keyword evidence="3" id="KW-1185">Reference proteome</keyword>